<dbReference type="InterPro" id="IPR020846">
    <property type="entry name" value="MFS_dom"/>
</dbReference>
<dbReference type="AlphaFoldDB" id="A0A2K8N7L3"/>
<dbReference type="GO" id="GO:0005886">
    <property type="term" value="C:plasma membrane"/>
    <property type="evidence" value="ECO:0007669"/>
    <property type="project" value="UniProtKB-SubCell"/>
</dbReference>
<dbReference type="Proteomes" id="UP000231932">
    <property type="component" value="Chromosome"/>
</dbReference>
<keyword evidence="5 6" id="KW-0472">Membrane</keyword>
<protein>
    <recommendedName>
        <fullName evidence="7">Major facilitator superfamily (MFS) profile domain-containing protein</fullName>
    </recommendedName>
</protein>
<sequence length="126" mass="13523">MIAFLYMPSLHQALLFEVLLFAIISCYGGGFASIPAYIGDLFGTKQLGAIHGYILTAWSAAGIVGPMVVAAIKDATKSYDATFYVFAGLLAVALAVSLWIRLEIRVLRQANESQPTHTNPISSAEN</sequence>
<dbReference type="InterPro" id="IPR011701">
    <property type="entry name" value="MFS"/>
</dbReference>
<organism evidence="8 9">
    <name type="scientific">Kyrpidia spormannii</name>
    <dbReference type="NCBI Taxonomy" id="2055160"/>
    <lineage>
        <taxon>Bacteria</taxon>
        <taxon>Bacillati</taxon>
        <taxon>Bacillota</taxon>
        <taxon>Bacilli</taxon>
        <taxon>Bacillales</taxon>
        <taxon>Alicyclobacillaceae</taxon>
        <taxon>Kyrpidia</taxon>
    </lineage>
</organism>
<dbReference type="GO" id="GO:0022857">
    <property type="term" value="F:transmembrane transporter activity"/>
    <property type="evidence" value="ECO:0007669"/>
    <property type="project" value="InterPro"/>
</dbReference>
<dbReference type="RefSeq" id="WP_100668117.1">
    <property type="nucleotide sequence ID" value="NZ_CP024955.1"/>
</dbReference>
<evidence type="ECO:0000256" key="6">
    <source>
        <dbReference type="SAM" id="Phobius"/>
    </source>
</evidence>
<proteinExistence type="predicted"/>
<gene>
    <name evidence="8" type="ORF">CVV65_10720</name>
</gene>
<feature type="transmembrane region" description="Helical" evidence="6">
    <location>
        <begin position="81"/>
        <end position="100"/>
    </location>
</feature>
<feature type="transmembrane region" description="Helical" evidence="6">
    <location>
        <begin position="14"/>
        <end position="38"/>
    </location>
</feature>
<dbReference type="KEGG" id="kyr:CVV65_10720"/>
<feature type="transmembrane region" description="Helical" evidence="6">
    <location>
        <begin position="50"/>
        <end position="69"/>
    </location>
</feature>
<evidence type="ECO:0000313" key="8">
    <source>
        <dbReference type="EMBL" id="ATY85336.1"/>
    </source>
</evidence>
<evidence type="ECO:0000259" key="7">
    <source>
        <dbReference type="PROSITE" id="PS50850"/>
    </source>
</evidence>
<dbReference type="Gene3D" id="1.20.1250.20">
    <property type="entry name" value="MFS general substrate transporter like domains"/>
    <property type="match status" value="1"/>
</dbReference>
<reference evidence="9" key="1">
    <citation type="submission" date="2017-11" db="EMBL/GenBank/DDBJ databases">
        <title>Complete Genome Sequence of Kyrpidia sp. Strain EA-1, a thermophilic, hydrogen-oxidizing Bacterium, isolated from the Azores.</title>
        <authorList>
            <person name="Reiner J.E."/>
            <person name="Lapp C.J."/>
            <person name="Bunk B."/>
            <person name="Gescher J."/>
        </authorList>
    </citation>
    <scope>NUCLEOTIDE SEQUENCE [LARGE SCALE GENOMIC DNA]</scope>
    <source>
        <strain evidence="9">EA-1</strain>
    </source>
</reference>
<evidence type="ECO:0000256" key="3">
    <source>
        <dbReference type="ARBA" id="ARBA00022692"/>
    </source>
</evidence>
<keyword evidence="2" id="KW-0813">Transport</keyword>
<evidence type="ECO:0000313" key="9">
    <source>
        <dbReference type="Proteomes" id="UP000231932"/>
    </source>
</evidence>
<keyword evidence="4 6" id="KW-1133">Transmembrane helix</keyword>
<evidence type="ECO:0000256" key="1">
    <source>
        <dbReference type="ARBA" id="ARBA00004651"/>
    </source>
</evidence>
<dbReference type="EMBL" id="CP024955">
    <property type="protein sequence ID" value="ATY85336.1"/>
    <property type="molecule type" value="Genomic_DNA"/>
</dbReference>
<accession>A0A2K8N7L3</accession>
<keyword evidence="9" id="KW-1185">Reference proteome</keyword>
<dbReference type="InterPro" id="IPR036259">
    <property type="entry name" value="MFS_trans_sf"/>
</dbReference>
<comment type="subcellular location">
    <subcellularLocation>
        <location evidence="1">Cell membrane</location>
        <topology evidence="1">Multi-pass membrane protein</topology>
    </subcellularLocation>
</comment>
<evidence type="ECO:0000256" key="5">
    <source>
        <dbReference type="ARBA" id="ARBA00023136"/>
    </source>
</evidence>
<keyword evidence="3 6" id="KW-0812">Transmembrane</keyword>
<dbReference type="PROSITE" id="PS50850">
    <property type="entry name" value="MFS"/>
    <property type="match status" value="1"/>
</dbReference>
<dbReference type="Pfam" id="PF07690">
    <property type="entry name" value="MFS_1"/>
    <property type="match status" value="1"/>
</dbReference>
<dbReference type="SUPFAM" id="SSF103473">
    <property type="entry name" value="MFS general substrate transporter"/>
    <property type="match status" value="1"/>
</dbReference>
<evidence type="ECO:0000256" key="2">
    <source>
        <dbReference type="ARBA" id="ARBA00022448"/>
    </source>
</evidence>
<feature type="domain" description="Major facilitator superfamily (MFS) profile" evidence="7">
    <location>
        <begin position="1"/>
        <end position="105"/>
    </location>
</feature>
<evidence type="ECO:0000256" key="4">
    <source>
        <dbReference type="ARBA" id="ARBA00022989"/>
    </source>
</evidence>
<name>A0A2K8N7L3_9BACL</name>